<dbReference type="GeneID" id="97181039"/>
<dbReference type="Proteomes" id="UP000251241">
    <property type="component" value="Unassembled WGS sequence"/>
</dbReference>
<gene>
    <name evidence="1" type="ORF">NCTC11343_02210</name>
</gene>
<dbReference type="Pfam" id="PF14262">
    <property type="entry name" value="Cthe_2159"/>
    <property type="match status" value="1"/>
</dbReference>
<dbReference type="AlphaFoldDB" id="A0A2X2IUG0"/>
<dbReference type="RefSeq" id="WP_112374620.1">
    <property type="nucleotide sequence ID" value="NZ_CP069793.1"/>
</dbReference>
<accession>A0A2X2IUG0</accession>
<dbReference type="InterPro" id="IPR025584">
    <property type="entry name" value="Cthe_2159"/>
</dbReference>
<reference evidence="1 2" key="1">
    <citation type="submission" date="2018-06" db="EMBL/GenBank/DDBJ databases">
        <authorList>
            <consortium name="Pathogen Informatics"/>
            <person name="Doyle S."/>
        </authorList>
    </citation>
    <scope>NUCLEOTIDE SEQUENCE [LARGE SCALE GENOMIC DNA]</scope>
    <source>
        <strain evidence="1 2">NCTC11343</strain>
    </source>
</reference>
<name>A0A2X2IUG0_SPHMU</name>
<dbReference type="EMBL" id="UAUU01000008">
    <property type="protein sequence ID" value="SPZ85648.1"/>
    <property type="molecule type" value="Genomic_DNA"/>
</dbReference>
<evidence type="ECO:0000313" key="1">
    <source>
        <dbReference type="EMBL" id="SPZ85648.1"/>
    </source>
</evidence>
<organism evidence="1 2">
    <name type="scientific">Sphingobacterium multivorum</name>
    <dbReference type="NCBI Taxonomy" id="28454"/>
    <lineage>
        <taxon>Bacteria</taxon>
        <taxon>Pseudomonadati</taxon>
        <taxon>Bacteroidota</taxon>
        <taxon>Sphingobacteriia</taxon>
        <taxon>Sphingobacteriales</taxon>
        <taxon>Sphingobacteriaceae</taxon>
        <taxon>Sphingobacterium</taxon>
    </lineage>
</organism>
<evidence type="ECO:0008006" key="3">
    <source>
        <dbReference type="Google" id="ProtNLM"/>
    </source>
</evidence>
<dbReference type="PROSITE" id="PS51257">
    <property type="entry name" value="PROKAR_LIPOPROTEIN"/>
    <property type="match status" value="1"/>
</dbReference>
<evidence type="ECO:0000313" key="2">
    <source>
        <dbReference type="Proteomes" id="UP000251241"/>
    </source>
</evidence>
<proteinExistence type="predicted"/>
<protein>
    <recommendedName>
        <fullName evidence="3">Carbohydrate-binding domain-containing protein</fullName>
    </recommendedName>
</protein>
<sequence length="513" mass="52454">MLRKVIFYGMVLIVGVSIAACSKDEKTESESGEVIETGTAINISSISKSGAVEGSQETGADDDDLIANSTFNSTVKINYDGNSATIENPASGVTVTQTGADVVVNSSASGVAYELTGSTTSGSFKIYSDKKFKVILNAVSITNNDGPAINIQSGKRAFIILADGTENKLTDAASYATSAEDQKGTIFSEGQLIFSGTGTLTISGKTKHAIASDDYIRVVEGTIQVSDAISDGLHSNDGIYIDGGKLNIVANSDGIEAEKGRIIVNGGEITLKVADDGIVASYEDGDETIIPDVIINGGKINIETTGSGGEGIESKATLSINNGEIYIKAIDDAINAGKAIYINGGTIVAYSTTNDGIDSNGTMTITGGHIFAIGAKSPEEGFDCDNNTFKITGGLMVGVGGATSSPTASVSTQPSAILSGGQASQIYSVLDKDNNEVLTFKSPVSFSTLLISNASFSVGASYKLVNVSSVAEANAFNGLYLSGTFSNPTVTSSFTLSAMVSNLGGNLGPGGGR</sequence>